<proteinExistence type="inferred from homology"/>
<dbReference type="EMBL" id="FONV01000026">
    <property type="protein sequence ID" value="SFF85644.1"/>
    <property type="molecule type" value="Genomic_DNA"/>
</dbReference>
<dbReference type="Pfam" id="PF00753">
    <property type="entry name" value="Lactamase_B"/>
    <property type="match status" value="1"/>
</dbReference>
<feature type="compositionally biased region" description="Basic residues" evidence="5">
    <location>
        <begin position="330"/>
        <end position="339"/>
    </location>
</feature>
<accession>A0A1I2M2D0</accession>
<gene>
    <name evidence="7" type="ORF">SAMN05421541_1267</name>
</gene>
<name>A0A1I2M2D0_9ACTN</name>
<dbReference type="GO" id="GO:0016787">
    <property type="term" value="F:hydrolase activity"/>
    <property type="evidence" value="ECO:0007669"/>
    <property type="project" value="UniProtKB-KW"/>
</dbReference>
<evidence type="ECO:0000256" key="4">
    <source>
        <dbReference type="ARBA" id="ARBA00022833"/>
    </source>
</evidence>
<dbReference type="GO" id="GO:0046872">
    <property type="term" value="F:metal ion binding"/>
    <property type="evidence" value="ECO:0007669"/>
    <property type="project" value="UniProtKB-KW"/>
</dbReference>
<feature type="compositionally biased region" description="Polar residues" evidence="5">
    <location>
        <begin position="63"/>
        <end position="81"/>
    </location>
</feature>
<evidence type="ECO:0000256" key="1">
    <source>
        <dbReference type="ARBA" id="ARBA00007749"/>
    </source>
</evidence>
<keyword evidence="3" id="KW-0378">Hydrolase</keyword>
<feature type="region of interest" description="Disordered" evidence="5">
    <location>
        <begin position="19"/>
        <end position="98"/>
    </location>
</feature>
<dbReference type="PANTHER" id="PTHR42978:SF3">
    <property type="entry name" value="BLR3078 PROTEIN"/>
    <property type="match status" value="1"/>
</dbReference>
<sequence>MAISDVQCTPCTAITFGDRLPAQPRSQRRSRSHTRRIAGEFRRVTARREMESVDGVGPREGNRSSALNHSSTTDGDITGGSQRIGFPAPDPTNGKRGRPMRVHHLNCGTMRPALTPGGLVCHVLLVETGDGLLLVDSGFGLRDAADPARRIGGARHLIRPVLDASETASRQVRRLGHDPAAVRDIVLTHGDADHTGGLADFPHARVHLTAAESDAVQRTGPRQPRPSGRAVGVGRPVADHRQRPRPGAAAPRPRTLTPGTAPPPARTPAPETASRTRTPTPATASPRPRTSTPGNGRARPAGRRAGLCRMWNVSRRPRRPWPCRWPSPGRSRRRRCCPS</sequence>
<evidence type="ECO:0000256" key="3">
    <source>
        <dbReference type="ARBA" id="ARBA00022801"/>
    </source>
</evidence>
<dbReference type="InterPro" id="IPR036866">
    <property type="entry name" value="RibonucZ/Hydroxyglut_hydro"/>
</dbReference>
<feature type="compositionally biased region" description="Low complexity" evidence="5">
    <location>
        <begin position="245"/>
        <end position="259"/>
    </location>
</feature>
<dbReference type="PANTHER" id="PTHR42978">
    <property type="entry name" value="QUORUM-QUENCHING LACTONASE YTNP-RELATED-RELATED"/>
    <property type="match status" value="1"/>
</dbReference>
<feature type="region of interest" description="Disordered" evidence="5">
    <location>
        <begin position="212"/>
        <end position="339"/>
    </location>
</feature>
<dbReference type="Gene3D" id="3.60.15.10">
    <property type="entry name" value="Ribonuclease Z/Hydroxyacylglutathione hydrolase-like"/>
    <property type="match status" value="1"/>
</dbReference>
<dbReference type="InterPro" id="IPR001279">
    <property type="entry name" value="Metallo-B-lactamas"/>
</dbReference>
<feature type="compositionally biased region" description="Low complexity" evidence="5">
    <location>
        <begin position="268"/>
        <end position="305"/>
    </location>
</feature>
<protein>
    <submittedName>
        <fullName evidence="7">Metallo-beta-lactamase superfamily protein</fullName>
    </submittedName>
</protein>
<dbReference type="AlphaFoldDB" id="A0A1I2M2D0"/>
<organism evidence="7 8">
    <name type="scientific">Actinoplanes philippinensis</name>
    <dbReference type="NCBI Taxonomy" id="35752"/>
    <lineage>
        <taxon>Bacteria</taxon>
        <taxon>Bacillati</taxon>
        <taxon>Actinomycetota</taxon>
        <taxon>Actinomycetes</taxon>
        <taxon>Micromonosporales</taxon>
        <taxon>Micromonosporaceae</taxon>
        <taxon>Actinoplanes</taxon>
    </lineage>
</organism>
<keyword evidence="8" id="KW-1185">Reference proteome</keyword>
<feature type="compositionally biased region" description="Basic and acidic residues" evidence="5">
    <location>
        <begin position="37"/>
        <end position="51"/>
    </location>
</feature>
<feature type="domain" description="Metallo-beta-lactamase" evidence="6">
    <location>
        <begin position="117"/>
        <end position="252"/>
    </location>
</feature>
<evidence type="ECO:0000259" key="6">
    <source>
        <dbReference type="Pfam" id="PF00753"/>
    </source>
</evidence>
<dbReference type="SUPFAM" id="SSF56281">
    <property type="entry name" value="Metallo-hydrolase/oxidoreductase"/>
    <property type="match status" value="1"/>
</dbReference>
<feature type="compositionally biased region" description="Basic residues" evidence="5">
    <location>
        <begin position="26"/>
        <end position="36"/>
    </location>
</feature>
<keyword evidence="4" id="KW-0862">Zinc</keyword>
<evidence type="ECO:0000313" key="8">
    <source>
        <dbReference type="Proteomes" id="UP000199645"/>
    </source>
</evidence>
<evidence type="ECO:0000313" key="7">
    <source>
        <dbReference type="EMBL" id="SFF85644.1"/>
    </source>
</evidence>
<dbReference type="InterPro" id="IPR051013">
    <property type="entry name" value="MBL_superfamily_lactonases"/>
</dbReference>
<evidence type="ECO:0000256" key="5">
    <source>
        <dbReference type="SAM" id="MobiDB-lite"/>
    </source>
</evidence>
<dbReference type="STRING" id="35752.SAMN05421541_1267"/>
<reference evidence="7 8" key="1">
    <citation type="submission" date="2016-10" db="EMBL/GenBank/DDBJ databases">
        <authorList>
            <person name="de Groot N.N."/>
        </authorList>
    </citation>
    <scope>NUCLEOTIDE SEQUENCE [LARGE SCALE GENOMIC DNA]</scope>
    <source>
        <strain evidence="7 8">DSM 43019</strain>
    </source>
</reference>
<dbReference type="Proteomes" id="UP000199645">
    <property type="component" value="Unassembled WGS sequence"/>
</dbReference>
<comment type="similarity">
    <text evidence="1">Belongs to the metallo-beta-lactamase superfamily.</text>
</comment>
<evidence type="ECO:0000256" key="2">
    <source>
        <dbReference type="ARBA" id="ARBA00022723"/>
    </source>
</evidence>
<keyword evidence="2" id="KW-0479">Metal-binding</keyword>